<evidence type="ECO:0000259" key="7">
    <source>
        <dbReference type="PROSITE" id="PS50198"/>
    </source>
</evidence>
<dbReference type="PANTHER" id="PTHR10657">
    <property type="entry name" value="PEPTIDYL-PROLYL CIS-TRANS ISOMERASE"/>
    <property type="match status" value="1"/>
</dbReference>
<gene>
    <name evidence="8" type="ORF">FOZ60_012798</name>
</gene>
<evidence type="ECO:0000256" key="6">
    <source>
        <dbReference type="SAM" id="MobiDB-lite"/>
    </source>
</evidence>
<evidence type="ECO:0000256" key="3">
    <source>
        <dbReference type="ARBA" id="ARBA00023235"/>
    </source>
</evidence>
<dbReference type="SUPFAM" id="SSF54534">
    <property type="entry name" value="FKBP-like"/>
    <property type="match status" value="1"/>
</dbReference>
<dbReference type="GO" id="GO:0003755">
    <property type="term" value="F:peptidyl-prolyl cis-trans isomerase activity"/>
    <property type="evidence" value="ECO:0007669"/>
    <property type="project" value="UniProtKB-UniRule"/>
</dbReference>
<organism evidence="8 9">
    <name type="scientific">Perkinsus olseni</name>
    <name type="common">Perkinsus atlanticus</name>
    <dbReference type="NCBI Taxonomy" id="32597"/>
    <lineage>
        <taxon>Eukaryota</taxon>
        <taxon>Sar</taxon>
        <taxon>Alveolata</taxon>
        <taxon>Perkinsozoa</taxon>
        <taxon>Perkinsea</taxon>
        <taxon>Perkinsida</taxon>
        <taxon>Perkinsidae</taxon>
        <taxon>Perkinsus</taxon>
    </lineage>
</organism>
<evidence type="ECO:0000256" key="1">
    <source>
        <dbReference type="ARBA" id="ARBA00000971"/>
    </source>
</evidence>
<comment type="catalytic activity">
    <reaction evidence="1 5">
        <text>[protein]-peptidylproline (omega=180) = [protein]-peptidylproline (omega=0)</text>
        <dbReference type="Rhea" id="RHEA:16237"/>
        <dbReference type="Rhea" id="RHEA-COMP:10747"/>
        <dbReference type="Rhea" id="RHEA-COMP:10748"/>
        <dbReference type="ChEBI" id="CHEBI:83833"/>
        <dbReference type="ChEBI" id="CHEBI:83834"/>
        <dbReference type="EC" id="5.2.1.8"/>
    </reaction>
</comment>
<name>A0A7J6P932_PEROL</name>
<dbReference type="GO" id="GO:0005634">
    <property type="term" value="C:nucleus"/>
    <property type="evidence" value="ECO:0007669"/>
    <property type="project" value="TreeGrafter"/>
</dbReference>
<dbReference type="PROSITE" id="PS50198">
    <property type="entry name" value="PPIC_PPIASE_2"/>
    <property type="match status" value="1"/>
</dbReference>
<dbReference type="GO" id="GO:0005829">
    <property type="term" value="C:cytosol"/>
    <property type="evidence" value="ECO:0007669"/>
    <property type="project" value="TreeGrafter"/>
</dbReference>
<evidence type="ECO:0000313" key="8">
    <source>
        <dbReference type="EMBL" id="KAF4692684.1"/>
    </source>
</evidence>
<dbReference type="EMBL" id="JABANP010000056">
    <property type="protein sequence ID" value="KAF4692684.1"/>
    <property type="molecule type" value="Genomic_DNA"/>
</dbReference>
<dbReference type="Gene3D" id="3.10.50.40">
    <property type="match status" value="1"/>
</dbReference>
<keyword evidence="2 4" id="KW-0697">Rotamase</keyword>
<proteinExistence type="predicted"/>
<evidence type="ECO:0000256" key="2">
    <source>
        <dbReference type="ARBA" id="ARBA00023110"/>
    </source>
</evidence>
<evidence type="ECO:0000256" key="4">
    <source>
        <dbReference type="PROSITE-ProRule" id="PRU00278"/>
    </source>
</evidence>
<dbReference type="Proteomes" id="UP000541610">
    <property type="component" value="Unassembled WGS sequence"/>
</dbReference>
<feature type="region of interest" description="Disordered" evidence="6">
    <location>
        <begin position="1"/>
        <end position="25"/>
    </location>
</feature>
<accession>A0A7J6P932</accession>
<dbReference type="InterPro" id="IPR051370">
    <property type="entry name" value="PPIase_Pin1"/>
</dbReference>
<dbReference type="PANTHER" id="PTHR10657:SF4">
    <property type="entry name" value="PEPTIDYL-PROLYL CIS-TRANS ISOMERASE-RELATED"/>
    <property type="match status" value="1"/>
</dbReference>
<dbReference type="Pfam" id="PF00639">
    <property type="entry name" value="Rotamase"/>
    <property type="match status" value="1"/>
</dbReference>
<dbReference type="InterPro" id="IPR046357">
    <property type="entry name" value="PPIase_dom_sf"/>
</dbReference>
<dbReference type="OrthoDB" id="2530521at2759"/>
<dbReference type="AlphaFoldDB" id="A0A7J6P932"/>
<feature type="domain" description="PpiC" evidence="7">
    <location>
        <begin position="123"/>
        <end position="243"/>
    </location>
</feature>
<comment type="caution">
    <text evidence="8">The sequence shown here is derived from an EMBL/GenBank/DDBJ whole genome shotgun (WGS) entry which is preliminary data.</text>
</comment>
<dbReference type="InterPro" id="IPR000297">
    <property type="entry name" value="PPIase_PpiC"/>
</dbReference>
<sequence length="243" mass="27300">MTTLSSAAYRVGGEQGSESMPTAAAAAHRTLPPPYMMRHRLPPGWDIRVRWRKEGGAKVKYWIRNPLQGQESSTTLTSIRSRASGSSLRRRCCRRVALAHHLSRQRGLSARRKNSFGYRPHDQETAHVLHILKKHRGSRKPRSWRIDGEITTPVEEAMKELALIREEVMRQEPRGLAAMTKCFKDNARIESDCGTAKRGGDLGEIAHGRMQPSFEKVAFALSPGTLSPIIHTESGVHLILRLK</sequence>
<evidence type="ECO:0000256" key="5">
    <source>
        <dbReference type="RuleBase" id="RU363014"/>
    </source>
</evidence>
<dbReference type="EC" id="5.2.1.8" evidence="5"/>
<protein>
    <recommendedName>
        <fullName evidence="5">Peptidyl-prolyl cis-trans isomerase</fullName>
        <ecNumber evidence="5">5.2.1.8</ecNumber>
    </recommendedName>
</protein>
<evidence type="ECO:0000313" key="9">
    <source>
        <dbReference type="Proteomes" id="UP000541610"/>
    </source>
</evidence>
<reference evidence="8 9" key="1">
    <citation type="submission" date="2020-04" db="EMBL/GenBank/DDBJ databases">
        <title>Perkinsus olseni comparative genomics.</title>
        <authorList>
            <person name="Bogema D.R."/>
        </authorList>
    </citation>
    <scope>NUCLEOTIDE SEQUENCE [LARGE SCALE GENOMIC DNA]</scope>
    <source>
        <strain evidence="8">00978-12</strain>
    </source>
</reference>
<keyword evidence="3 4" id="KW-0413">Isomerase</keyword>